<comment type="subcellular location">
    <subcellularLocation>
        <location evidence="1">Membrane</location>
        <topology evidence="1">Multi-pass membrane protein</topology>
    </subcellularLocation>
</comment>
<accession>A0A9W8TN83</accession>
<keyword evidence="3 6" id="KW-0812">Transmembrane</keyword>
<evidence type="ECO:0000313" key="8">
    <source>
        <dbReference type="Proteomes" id="UP001148614"/>
    </source>
</evidence>
<feature type="transmembrane region" description="Helical" evidence="6">
    <location>
        <begin position="142"/>
        <end position="165"/>
    </location>
</feature>
<dbReference type="GO" id="GO:0005886">
    <property type="term" value="C:plasma membrane"/>
    <property type="evidence" value="ECO:0007669"/>
    <property type="project" value="TreeGrafter"/>
</dbReference>
<feature type="transmembrane region" description="Helical" evidence="6">
    <location>
        <begin position="52"/>
        <end position="72"/>
    </location>
</feature>
<protein>
    <recommendedName>
        <fullName evidence="9">Major facilitator superfamily (MFS) profile domain-containing protein</fullName>
    </recommendedName>
</protein>
<organism evidence="7 8">
    <name type="scientific">Xylaria arbuscula</name>
    <dbReference type="NCBI Taxonomy" id="114810"/>
    <lineage>
        <taxon>Eukaryota</taxon>
        <taxon>Fungi</taxon>
        <taxon>Dikarya</taxon>
        <taxon>Ascomycota</taxon>
        <taxon>Pezizomycotina</taxon>
        <taxon>Sordariomycetes</taxon>
        <taxon>Xylariomycetidae</taxon>
        <taxon>Xylariales</taxon>
        <taxon>Xylariaceae</taxon>
        <taxon>Xylaria</taxon>
    </lineage>
</organism>
<keyword evidence="5 6" id="KW-0472">Membrane</keyword>
<comment type="caution">
    <text evidence="7">The sequence shown here is derived from an EMBL/GenBank/DDBJ whole genome shotgun (WGS) entry which is preliminary data.</text>
</comment>
<feature type="transmembrane region" description="Helical" evidence="6">
    <location>
        <begin position="177"/>
        <end position="195"/>
    </location>
</feature>
<keyword evidence="8" id="KW-1185">Reference proteome</keyword>
<keyword evidence="4 6" id="KW-1133">Transmembrane helix</keyword>
<dbReference type="PANTHER" id="PTHR43791">
    <property type="entry name" value="PERMEASE-RELATED"/>
    <property type="match status" value="1"/>
</dbReference>
<dbReference type="EMBL" id="JANPWZ010000344">
    <property type="protein sequence ID" value="KAJ3577567.1"/>
    <property type="molecule type" value="Genomic_DNA"/>
</dbReference>
<dbReference type="PANTHER" id="PTHR43791:SF46">
    <property type="entry name" value="MAJOR FACILITATOR SUPERFAMILY (MFS) PROFILE DOMAIN-CONTAINING PROTEIN-RELATED"/>
    <property type="match status" value="1"/>
</dbReference>
<evidence type="ECO:0000256" key="4">
    <source>
        <dbReference type="ARBA" id="ARBA00022989"/>
    </source>
</evidence>
<evidence type="ECO:0000313" key="7">
    <source>
        <dbReference type="EMBL" id="KAJ3577567.1"/>
    </source>
</evidence>
<dbReference type="InterPro" id="IPR036259">
    <property type="entry name" value="MFS_trans_sf"/>
</dbReference>
<dbReference type="SUPFAM" id="SSF103473">
    <property type="entry name" value="MFS general substrate transporter"/>
    <property type="match status" value="1"/>
</dbReference>
<sequence>MTDFPREAKWLSPEERAFVLAKTGADESHNVPVTLRDLLNFLSKPIHWVGGMMYLTLAIPAQTFGFFLPTIVQALGYGPVETQLHAVPPAAAGLGYALVIAYLSDKLRVRSILVFLSLAILVTGLSLLTAIHGASSEFPTEYAALCLMGMGIFGSATIIVCWWVMNLRGHAERAIGSAWQISLGSIGGIIAAFTFKSDKGFYHTGYSISLALSLACVVACASYTILIWRRRKAEAGSREVGGIKHDPLWL</sequence>
<feature type="transmembrane region" description="Helical" evidence="6">
    <location>
        <begin position="207"/>
        <end position="228"/>
    </location>
</feature>
<reference evidence="7" key="1">
    <citation type="submission" date="2022-07" db="EMBL/GenBank/DDBJ databases">
        <title>Genome Sequence of Xylaria arbuscula.</title>
        <authorList>
            <person name="Buettner E."/>
        </authorList>
    </citation>
    <scope>NUCLEOTIDE SEQUENCE</scope>
    <source>
        <strain evidence="7">VT107</strain>
    </source>
</reference>
<dbReference type="GO" id="GO:0022857">
    <property type="term" value="F:transmembrane transporter activity"/>
    <property type="evidence" value="ECO:0007669"/>
    <property type="project" value="InterPro"/>
</dbReference>
<evidence type="ECO:0000256" key="5">
    <source>
        <dbReference type="ARBA" id="ARBA00023136"/>
    </source>
</evidence>
<keyword evidence="2" id="KW-0813">Transport</keyword>
<dbReference type="VEuPathDB" id="FungiDB:F4678DRAFT_470953"/>
<evidence type="ECO:0000256" key="2">
    <source>
        <dbReference type="ARBA" id="ARBA00022448"/>
    </source>
</evidence>
<evidence type="ECO:0000256" key="3">
    <source>
        <dbReference type="ARBA" id="ARBA00022692"/>
    </source>
</evidence>
<name>A0A9W8TN83_9PEZI</name>
<dbReference type="Proteomes" id="UP001148614">
    <property type="component" value="Unassembled WGS sequence"/>
</dbReference>
<dbReference type="Pfam" id="PF07690">
    <property type="entry name" value="MFS_1"/>
    <property type="match status" value="1"/>
</dbReference>
<proteinExistence type="predicted"/>
<evidence type="ECO:0008006" key="9">
    <source>
        <dbReference type="Google" id="ProtNLM"/>
    </source>
</evidence>
<dbReference type="InterPro" id="IPR011701">
    <property type="entry name" value="MFS"/>
</dbReference>
<dbReference type="AlphaFoldDB" id="A0A9W8TN83"/>
<evidence type="ECO:0000256" key="6">
    <source>
        <dbReference type="SAM" id="Phobius"/>
    </source>
</evidence>
<feature type="transmembrane region" description="Helical" evidence="6">
    <location>
        <begin position="111"/>
        <end position="130"/>
    </location>
</feature>
<feature type="transmembrane region" description="Helical" evidence="6">
    <location>
        <begin position="84"/>
        <end position="104"/>
    </location>
</feature>
<evidence type="ECO:0000256" key="1">
    <source>
        <dbReference type="ARBA" id="ARBA00004141"/>
    </source>
</evidence>
<gene>
    <name evidence="7" type="ORF">NPX13_g3000</name>
</gene>
<dbReference type="Gene3D" id="1.20.1250.20">
    <property type="entry name" value="MFS general substrate transporter like domains"/>
    <property type="match status" value="1"/>
</dbReference>